<evidence type="ECO:0000313" key="1">
    <source>
        <dbReference type="EMBL" id="CAG6564295.1"/>
    </source>
</evidence>
<dbReference type="SMART" id="SM00696">
    <property type="entry name" value="DM9"/>
    <property type="match status" value="2"/>
</dbReference>
<accession>A0A8D8NGQ3</accession>
<organism evidence="1">
    <name type="scientific">Culex pipiens</name>
    <name type="common">House mosquito</name>
    <dbReference type="NCBI Taxonomy" id="7175"/>
    <lineage>
        <taxon>Eukaryota</taxon>
        <taxon>Metazoa</taxon>
        <taxon>Ecdysozoa</taxon>
        <taxon>Arthropoda</taxon>
        <taxon>Hexapoda</taxon>
        <taxon>Insecta</taxon>
        <taxon>Pterygota</taxon>
        <taxon>Neoptera</taxon>
        <taxon>Endopterygota</taxon>
        <taxon>Diptera</taxon>
        <taxon>Nematocera</taxon>
        <taxon>Culicoidea</taxon>
        <taxon>Culicidae</taxon>
        <taxon>Culicinae</taxon>
        <taxon>Culicini</taxon>
        <taxon>Culex</taxon>
        <taxon>Culex</taxon>
    </lineage>
</organism>
<dbReference type="EMBL" id="HBUE01271805">
    <property type="protein sequence ID" value="CAG6564295.1"/>
    <property type="molecule type" value="Transcribed_RNA"/>
</dbReference>
<dbReference type="PANTHER" id="PTHR31649">
    <property type="entry name" value="AGAP009604-PA"/>
    <property type="match status" value="1"/>
</dbReference>
<dbReference type="PANTHER" id="PTHR31649:SF10">
    <property type="entry name" value="IP19903P-RELATED"/>
    <property type="match status" value="1"/>
</dbReference>
<reference evidence="1" key="1">
    <citation type="submission" date="2021-05" db="EMBL/GenBank/DDBJ databases">
        <authorList>
            <person name="Alioto T."/>
            <person name="Alioto T."/>
            <person name="Gomez Garrido J."/>
        </authorList>
    </citation>
    <scope>NUCLEOTIDE SEQUENCE</scope>
</reference>
<dbReference type="Pfam" id="PF11901">
    <property type="entry name" value="DM9"/>
    <property type="match status" value="1"/>
</dbReference>
<name>A0A8D8NGQ3_CULPI</name>
<dbReference type="InterPro" id="IPR006616">
    <property type="entry name" value="DM9_repeat"/>
</dbReference>
<proteinExistence type="predicted"/>
<protein>
    <submittedName>
        <fullName evidence="1">(northern house mosquito) hypothetical protein</fullName>
    </submittedName>
</protein>
<dbReference type="AlphaFoldDB" id="A0A8D8NGQ3"/>
<sequence length="144" mass="15439">MATKWVWTNSAGPFPPNMVQGGQDSDGCGIFVGRANHNGDLLPAKVLPQKNAAYVAYGGEEVLVENFEVLCRKELVWEHATGGSVPQEAVIGGNTGDGEILYVGRAYHEGSQTVGKVQRTHGCIYIPYGGAEVSLPSYEVLCER</sequence>
<dbReference type="EMBL" id="HBUE01018975">
    <property type="protein sequence ID" value="CAG6451694.1"/>
    <property type="molecule type" value="Transcribed_RNA"/>
</dbReference>
<dbReference type="EMBL" id="HBUE01166489">
    <property type="protein sequence ID" value="CAG6512833.1"/>
    <property type="molecule type" value="Transcribed_RNA"/>
</dbReference>